<dbReference type="PANTHER" id="PTHR43433">
    <property type="entry name" value="HYDROLASE, ALPHA/BETA FOLD FAMILY PROTEIN"/>
    <property type="match status" value="1"/>
</dbReference>
<dbReference type="InterPro" id="IPR029058">
    <property type="entry name" value="AB_hydrolase_fold"/>
</dbReference>
<dbReference type="InterPro" id="IPR000073">
    <property type="entry name" value="AB_hydrolase_1"/>
</dbReference>
<accession>A0A1U7CQR2</accession>
<name>A0A1U7CQR2_9BACT</name>
<organism evidence="2 3">
    <name type="scientific">Paludisphaera borealis</name>
    <dbReference type="NCBI Taxonomy" id="1387353"/>
    <lineage>
        <taxon>Bacteria</taxon>
        <taxon>Pseudomonadati</taxon>
        <taxon>Planctomycetota</taxon>
        <taxon>Planctomycetia</taxon>
        <taxon>Isosphaerales</taxon>
        <taxon>Isosphaeraceae</taxon>
        <taxon>Paludisphaera</taxon>
    </lineage>
</organism>
<dbReference type="STRING" id="1387353.BSF38_02751"/>
<dbReference type="PRINTS" id="PR00111">
    <property type="entry name" value="ABHYDROLASE"/>
</dbReference>
<protein>
    <submittedName>
        <fullName evidence="2">Pimeloyl-[acyl-carrier protein] methyl ester esterase</fullName>
        <ecNumber evidence="2">3.1.1.85</ecNumber>
    </submittedName>
</protein>
<dbReference type="EC" id="3.1.1.85" evidence="2"/>
<dbReference type="EMBL" id="CP019082">
    <property type="protein sequence ID" value="APW61239.1"/>
    <property type="molecule type" value="Genomic_DNA"/>
</dbReference>
<dbReference type="InterPro" id="IPR050471">
    <property type="entry name" value="AB_hydrolase"/>
</dbReference>
<dbReference type="Pfam" id="PF12697">
    <property type="entry name" value="Abhydrolase_6"/>
    <property type="match status" value="1"/>
</dbReference>
<dbReference type="Gene3D" id="3.40.50.1820">
    <property type="entry name" value="alpha/beta hydrolase"/>
    <property type="match status" value="1"/>
</dbReference>
<keyword evidence="3" id="KW-1185">Reference proteome</keyword>
<proteinExistence type="predicted"/>
<feature type="domain" description="AB hydrolase-1" evidence="1">
    <location>
        <begin position="44"/>
        <end position="279"/>
    </location>
</feature>
<evidence type="ECO:0000313" key="2">
    <source>
        <dbReference type="EMBL" id="APW61239.1"/>
    </source>
</evidence>
<dbReference type="RefSeq" id="WP_076346451.1">
    <property type="nucleotide sequence ID" value="NZ_CP019082.1"/>
</dbReference>
<dbReference type="OrthoDB" id="9775557at2"/>
<dbReference type="GO" id="GO:0090499">
    <property type="term" value="F:pimelyl-[acyl-carrier protein] methyl ester esterase activity"/>
    <property type="evidence" value="ECO:0007669"/>
    <property type="project" value="UniProtKB-EC"/>
</dbReference>
<gene>
    <name evidence="2" type="primary">bioH</name>
    <name evidence="2" type="ORF">BSF38_02751</name>
</gene>
<keyword evidence="2" id="KW-0378">Hydrolase</keyword>
<dbReference type="PANTHER" id="PTHR43433:SF5">
    <property type="entry name" value="AB HYDROLASE-1 DOMAIN-CONTAINING PROTEIN"/>
    <property type="match status" value="1"/>
</dbReference>
<dbReference type="Proteomes" id="UP000186309">
    <property type="component" value="Chromosome"/>
</dbReference>
<evidence type="ECO:0000313" key="3">
    <source>
        <dbReference type="Proteomes" id="UP000186309"/>
    </source>
</evidence>
<reference evidence="3" key="1">
    <citation type="submission" date="2016-12" db="EMBL/GenBank/DDBJ databases">
        <title>Comparative genomics of four Isosphaeraceae planctomycetes: a common pool of plasmids and glycoside hydrolase genes.</title>
        <authorList>
            <person name="Ivanova A."/>
        </authorList>
    </citation>
    <scope>NUCLEOTIDE SEQUENCE [LARGE SCALE GENOMIC DNA]</scope>
    <source>
        <strain evidence="3">PX4</strain>
    </source>
</reference>
<dbReference type="KEGG" id="pbor:BSF38_02751"/>
<evidence type="ECO:0000259" key="1">
    <source>
        <dbReference type="Pfam" id="PF12697"/>
    </source>
</evidence>
<dbReference type="SUPFAM" id="SSF53474">
    <property type="entry name" value="alpha/beta-Hydrolases"/>
    <property type="match status" value="1"/>
</dbReference>
<sequence>MRLSTKWRDTWSTIASDVDSRRSERVTIEGDVFDVVRMGRGEPLVLVPGLAGSWKLLMPLARRLAREYEVVSYSLRGDRSRGRGGPGDSRRRHVDVGGHADDLAALIDRLGMECPAVFGVSFGAAVALELAVEQPGCLGSLIVQGIEERFRTTIGSTIAQHVLERYPLPANSPFLNQFLNLLYGTKPEPGPRTDFVVDRIWETPQAVMAERLRQLRQFDVADRLWRIDVPTLVLAGSKDAIIPASRQKRLAQGISGARFESIEGAGHIGFVTHADAVVRQVHDHFQRVKASV</sequence>
<dbReference type="AlphaFoldDB" id="A0A1U7CQR2"/>